<organism evidence="8 9">
    <name type="scientific">Dactylosporangium sucinum</name>
    <dbReference type="NCBI Taxonomy" id="1424081"/>
    <lineage>
        <taxon>Bacteria</taxon>
        <taxon>Bacillati</taxon>
        <taxon>Actinomycetota</taxon>
        <taxon>Actinomycetes</taxon>
        <taxon>Micromonosporales</taxon>
        <taxon>Micromonosporaceae</taxon>
        <taxon>Dactylosporangium</taxon>
    </lineage>
</organism>
<name>A0A917THV4_9ACTN</name>
<comment type="similarity">
    <text evidence="2 4">Belongs to the class-II fumarase/aspartase family. Fumarase subfamily.</text>
</comment>
<dbReference type="PROSITE" id="PS00163">
    <property type="entry name" value="FUMARATE_LYASES"/>
    <property type="match status" value="1"/>
</dbReference>
<dbReference type="InterPro" id="IPR020557">
    <property type="entry name" value="Fumarate_lyase_CS"/>
</dbReference>
<gene>
    <name evidence="4 8" type="primary">fumC</name>
    <name evidence="8" type="ORF">GCM10007977_023070</name>
</gene>
<dbReference type="RefSeq" id="WP_190249765.1">
    <property type="nucleotide sequence ID" value="NZ_BMPI01000009.1"/>
</dbReference>
<dbReference type="Gene3D" id="1.20.200.10">
    <property type="entry name" value="Fumarase/aspartase (Central domain)"/>
    <property type="match status" value="1"/>
</dbReference>
<dbReference type="Proteomes" id="UP000642070">
    <property type="component" value="Unassembled WGS sequence"/>
</dbReference>
<dbReference type="GO" id="GO:0005737">
    <property type="term" value="C:cytoplasm"/>
    <property type="evidence" value="ECO:0007669"/>
    <property type="project" value="UniProtKB-SubCell"/>
</dbReference>
<dbReference type="EC" id="4.2.1.2" evidence="4"/>
<evidence type="ECO:0000313" key="8">
    <source>
        <dbReference type="EMBL" id="GGM21370.1"/>
    </source>
</evidence>
<feature type="active site" evidence="4">
    <location>
        <position position="335"/>
    </location>
</feature>
<reference evidence="8" key="2">
    <citation type="submission" date="2020-09" db="EMBL/GenBank/DDBJ databases">
        <authorList>
            <person name="Sun Q."/>
            <person name="Ohkuma M."/>
        </authorList>
    </citation>
    <scope>NUCLEOTIDE SEQUENCE</scope>
    <source>
        <strain evidence="8">JCM 19831</strain>
    </source>
</reference>
<feature type="binding site" evidence="4">
    <location>
        <begin position="115"/>
        <end position="117"/>
    </location>
    <ligand>
        <name>substrate</name>
    </ligand>
</feature>
<dbReference type="CDD" id="cd01362">
    <property type="entry name" value="Fumarase_classII"/>
    <property type="match status" value="1"/>
</dbReference>
<evidence type="ECO:0000256" key="3">
    <source>
        <dbReference type="ARBA" id="ARBA00023239"/>
    </source>
</evidence>
<dbReference type="InterPro" id="IPR008948">
    <property type="entry name" value="L-Aspartase-like"/>
</dbReference>
<dbReference type="FunFam" id="1.20.200.10:FF:000001">
    <property type="entry name" value="Fumarate hydratase, mitochondrial"/>
    <property type="match status" value="1"/>
</dbReference>
<evidence type="ECO:0000256" key="4">
    <source>
        <dbReference type="HAMAP-Rule" id="MF_00743"/>
    </source>
</evidence>
<keyword evidence="4" id="KW-0816">Tricarboxylic acid cycle</keyword>
<dbReference type="Gene3D" id="1.10.40.30">
    <property type="entry name" value="Fumarase/aspartase (C-terminal domain)"/>
    <property type="match status" value="1"/>
</dbReference>
<accession>A0A917THV4</accession>
<feature type="site" description="Important for catalytic activity" evidence="4">
    <location>
        <position position="348"/>
    </location>
</feature>
<feature type="binding site" evidence="4">
    <location>
        <begin position="156"/>
        <end position="158"/>
    </location>
    <ligand>
        <name>substrate</name>
    </ligand>
</feature>
<comment type="function">
    <text evidence="4">Involved in the TCA cycle. Catalyzes the stereospecific interconversion of fumarate to L-malate.</text>
</comment>
<dbReference type="InterPro" id="IPR022761">
    <property type="entry name" value="Fumarate_lyase_N"/>
</dbReference>
<dbReference type="FunFam" id="1.10.40.30:FF:000002">
    <property type="entry name" value="Fumarate hydratase class II"/>
    <property type="match status" value="1"/>
</dbReference>
<comment type="subunit">
    <text evidence="4">Homotetramer.</text>
</comment>
<dbReference type="PRINTS" id="PR00149">
    <property type="entry name" value="FUMRATELYASE"/>
</dbReference>
<comment type="pathway">
    <text evidence="4">Carbohydrate metabolism; tricarboxylic acid cycle; (S)-malate from fumarate: step 1/1.</text>
</comment>
<dbReference type="GO" id="GO:0008797">
    <property type="term" value="F:aspartate ammonia-lyase activity"/>
    <property type="evidence" value="ECO:0007669"/>
    <property type="project" value="UniProtKB-EC"/>
</dbReference>
<dbReference type="FunFam" id="1.10.275.10:FF:000001">
    <property type="entry name" value="Fumarate hydratase, mitochondrial"/>
    <property type="match status" value="1"/>
</dbReference>
<comment type="subcellular location">
    <subcellularLocation>
        <location evidence="4">Cytoplasm</location>
    </subcellularLocation>
</comment>
<dbReference type="InterPro" id="IPR000362">
    <property type="entry name" value="Fumarate_lyase_fam"/>
</dbReference>
<feature type="binding site" evidence="4">
    <location>
        <position position="336"/>
    </location>
    <ligand>
        <name>substrate</name>
    </ligand>
</feature>
<proteinExistence type="inferred from homology"/>
<comment type="miscellaneous">
    <text evidence="4">There are 2 substrate-binding sites: the catalytic A site, and the non-catalytic B site that may play a role in the transfer of substrate or product between the active site and the solvent. Alternatively, the B site may bind allosteric effectors.</text>
</comment>
<evidence type="ECO:0000256" key="1">
    <source>
        <dbReference type="ARBA" id="ARBA00001494"/>
    </source>
</evidence>
<reference evidence="8" key="1">
    <citation type="journal article" date="2014" name="Int. J. Syst. Evol. Microbiol.">
        <title>Complete genome sequence of Corynebacterium casei LMG S-19264T (=DSM 44701T), isolated from a smear-ripened cheese.</title>
        <authorList>
            <consortium name="US DOE Joint Genome Institute (JGI-PGF)"/>
            <person name="Walter F."/>
            <person name="Albersmeier A."/>
            <person name="Kalinowski J."/>
            <person name="Ruckert C."/>
        </authorList>
    </citation>
    <scope>NUCLEOTIDE SEQUENCE</scope>
    <source>
        <strain evidence="8">JCM 19831</strain>
    </source>
</reference>
<evidence type="ECO:0000313" key="9">
    <source>
        <dbReference type="Proteomes" id="UP000642070"/>
    </source>
</evidence>
<dbReference type="Pfam" id="PF10415">
    <property type="entry name" value="FumaraseC_C"/>
    <property type="match status" value="1"/>
</dbReference>
<dbReference type="NCBIfam" id="TIGR00979">
    <property type="entry name" value="fumC_II"/>
    <property type="match status" value="1"/>
</dbReference>
<feature type="domain" description="Fumarate lyase N-terminal" evidence="6">
    <location>
        <begin position="29"/>
        <end position="359"/>
    </location>
</feature>
<dbReference type="Pfam" id="PF00206">
    <property type="entry name" value="Lyase_1"/>
    <property type="match status" value="1"/>
</dbReference>
<comment type="caution">
    <text evidence="8">The sequence shown here is derived from an EMBL/GenBank/DDBJ whole genome shotgun (WGS) entry which is preliminary data.</text>
</comment>
<dbReference type="GO" id="GO:0006099">
    <property type="term" value="P:tricarboxylic acid cycle"/>
    <property type="evidence" value="ECO:0007669"/>
    <property type="project" value="UniProtKB-UniRule"/>
</dbReference>
<dbReference type="PRINTS" id="PR00145">
    <property type="entry name" value="ARGSUCLYASE"/>
</dbReference>
<dbReference type="InterPro" id="IPR005677">
    <property type="entry name" value="Fum_hydII"/>
</dbReference>
<dbReference type="GO" id="GO:0004333">
    <property type="term" value="F:fumarate hydratase activity"/>
    <property type="evidence" value="ECO:0007669"/>
    <property type="project" value="UniProtKB-UniRule"/>
</dbReference>
<feature type="binding site" description="in site B" evidence="4">
    <location>
        <begin position="146"/>
        <end position="149"/>
    </location>
    <ligand>
        <name>substrate</name>
    </ligand>
</feature>
<dbReference type="PANTHER" id="PTHR11444:SF1">
    <property type="entry name" value="FUMARATE HYDRATASE, MITOCHONDRIAL"/>
    <property type="match status" value="1"/>
</dbReference>
<keyword evidence="9" id="KW-1185">Reference proteome</keyword>
<feature type="region of interest" description="Disordered" evidence="5">
    <location>
        <begin position="1"/>
        <end position="21"/>
    </location>
</feature>
<dbReference type="HAMAP" id="MF_00743">
    <property type="entry name" value="FumaraseC"/>
    <property type="match status" value="1"/>
</dbReference>
<comment type="catalytic activity">
    <reaction evidence="4">
        <text>(S)-malate = fumarate + H2O</text>
        <dbReference type="Rhea" id="RHEA:12460"/>
        <dbReference type="ChEBI" id="CHEBI:15377"/>
        <dbReference type="ChEBI" id="CHEBI:15589"/>
        <dbReference type="ChEBI" id="CHEBI:29806"/>
        <dbReference type="EC" id="4.2.1.2"/>
    </reaction>
</comment>
<evidence type="ECO:0000256" key="5">
    <source>
        <dbReference type="SAM" id="MobiDB-lite"/>
    </source>
</evidence>
<dbReference type="GO" id="GO:0006108">
    <property type="term" value="P:malate metabolic process"/>
    <property type="evidence" value="ECO:0007669"/>
    <property type="project" value="TreeGrafter"/>
</dbReference>
<dbReference type="Gene3D" id="1.10.275.10">
    <property type="entry name" value="Fumarase/aspartase (N-terminal domain)"/>
    <property type="match status" value="1"/>
</dbReference>
<feature type="active site" description="Proton donor/acceptor" evidence="4">
    <location>
        <position position="205"/>
    </location>
</feature>
<dbReference type="InterPro" id="IPR018951">
    <property type="entry name" value="Fumarase_C_C"/>
</dbReference>
<dbReference type="GO" id="GO:0006106">
    <property type="term" value="P:fumarate metabolic process"/>
    <property type="evidence" value="ECO:0007669"/>
    <property type="project" value="InterPro"/>
</dbReference>
<dbReference type="InterPro" id="IPR024083">
    <property type="entry name" value="Fumarase/histidase_N"/>
</dbReference>
<protein>
    <recommendedName>
        <fullName evidence="4">Fumarate hydratase class II</fullName>
        <shortName evidence="4">Fumarase C</shortName>
        <ecNumber evidence="4">4.2.1.2</ecNumber>
    </recommendedName>
    <alternativeName>
        <fullName evidence="4">Aerobic fumarase</fullName>
    </alternativeName>
    <alternativeName>
        <fullName evidence="4">Iron-independent fumarase</fullName>
    </alternativeName>
</protein>
<dbReference type="EMBL" id="BMPI01000009">
    <property type="protein sequence ID" value="GGM21370.1"/>
    <property type="molecule type" value="Genomic_DNA"/>
</dbReference>
<evidence type="ECO:0000259" key="6">
    <source>
        <dbReference type="Pfam" id="PF00206"/>
    </source>
</evidence>
<dbReference type="SUPFAM" id="SSF48557">
    <property type="entry name" value="L-aspartase-like"/>
    <property type="match status" value="1"/>
</dbReference>
<comment type="catalytic activity">
    <reaction evidence="1">
        <text>L-aspartate = fumarate + NH4(+)</text>
        <dbReference type="Rhea" id="RHEA:16601"/>
        <dbReference type="ChEBI" id="CHEBI:28938"/>
        <dbReference type="ChEBI" id="CHEBI:29806"/>
        <dbReference type="ChEBI" id="CHEBI:29991"/>
        <dbReference type="EC" id="4.3.1.1"/>
    </reaction>
</comment>
<evidence type="ECO:0000259" key="7">
    <source>
        <dbReference type="Pfam" id="PF10415"/>
    </source>
</evidence>
<keyword evidence="4" id="KW-0963">Cytoplasm</keyword>
<sequence>MTQQLKPHQRDLPIGIDATGTRTETDSLGAVDVPADRYWGAQTQRSLEHFDIGDDRMPKAVYHAYGYVKKAAAVVNSRAGRLPEWKAQLIARVADEVIAGALDSEFPLYVWQTGSGTQSNMNVNEVIANRAIQLAGGRLGSKAPVHPNDDVNMGQSSNDTFPTAMHIAAVAAIDEQLVPALTRLHDAIAGKSREWADVVKIGRTHLEDATPLTVGQEWSGYAAQLRDATDHLTATRAGLYRLAMGGTAVGTGLNAPPGFGEDAARAIASLTGWPFVTAPNKFAAQGSLDTLVRTSAALRGVAVALFKFANDLRWLGSGPRTGLHELDLPANEPGSSIMPGKVNPTQAEAMLMVCVQVIGSDTAVAVAGSEGNFELNAFRPIVISNVLHSVRILADMSDHLRRFLVEGVKLHEDQLRENVDRSVMMVTALSPVIGYDKASEIAHLAVDHGLTLKDAALQRGVTEDLFDRVVVPADLTRPGTADLAAGR</sequence>
<keyword evidence="3 4" id="KW-0456">Lyase</keyword>
<feature type="binding site" evidence="4">
    <location>
        <begin position="341"/>
        <end position="343"/>
    </location>
    <ligand>
        <name>substrate</name>
    </ligand>
</feature>
<dbReference type="AlphaFoldDB" id="A0A917THV4"/>
<feature type="binding site" evidence="4">
    <location>
        <position position="204"/>
    </location>
    <ligand>
        <name>substrate</name>
    </ligand>
</feature>
<dbReference type="PANTHER" id="PTHR11444">
    <property type="entry name" value="ASPARTATEAMMONIA/ARGININOSUCCINATE/ADENYLOSUCCINATE LYASE"/>
    <property type="match status" value="1"/>
</dbReference>
<feature type="domain" description="Fumarase C C-terminal" evidence="7">
    <location>
        <begin position="425"/>
        <end position="477"/>
    </location>
</feature>
<evidence type="ECO:0000256" key="2">
    <source>
        <dbReference type="ARBA" id="ARBA00009084"/>
    </source>
</evidence>